<protein>
    <submittedName>
        <fullName evidence="1">Uncharacterized protein</fullName>
    </submittedName>
</protein>
<organism evidence="1 2">
    <name type="scientific">Candidatus Flavonifractor merdipullorum</name>
    <dbReference type="NCBI Taxonomy" id="2838590"/>
    <lineage>
        <taxon>Bacteria</taxon>
        <taxon>Bacillati</taxon>
        <taxon>Bacillota</taxon>
        <taxon>Clostridia</taxon>
        <taxon>Eubacteriales</taxon>
        <taxon>Oscillospiraceae</taxon>
        <taxon>Flavonifractor</taxon>
    </lineage>
</organism>
<proteinExistence type="predicted"/>
<evidence type="ECO:0000313" key="2">
    <source>
        <dbReference type="Proteomes" id="UP000824192"/>
    </source>
</evidence>
<reference evidence="1" key="1">
    <citation type="journal article" date="2021" name="PeerJ">
        <title>Extensive microbial diversity within the chicken gut microbiome revealed by metagenomics and culture.</title>
        <authorList>
            <person name="Gilroy R."/>
            <person name="Ravi A."/>
            <person name="Getino M."/>
            <person name="Pursley I."/>
            <person name="Horton D.L."/>
            <person name="Alikhan N.F."/>
            <person name="Baker D."/>
            <person name="Gharbi K."/>
            <person name="Hall N."/>
            <person name="Watson M."/>
            <person name="Adriaenssens E.M."/>
            <person name="Foster-Nyarko E."/>
            <person name="Jarju S."/>
            <person name="Secka A."/>
            <person name="Antonio M."/>
            <person name="Oren A."/>
            <person name="Chaudhuri R.R."/>
            <person name="La Ragione R."/>
            <person name="Hildebrand F."/>
            <person name="Pallen M.J."/>
        </authorList>
    </citation>
    <scope>NUCLEOTIDE SEQUENCE</scope>
    <source>
        <strain evidence="1">ChiGjej6B6-1540</strain>
    </source>
</reference>
<gene>
    <name evidence="1" type="ORF">H9868_02665</name>
</gene>
<evidence type="ECO:0000313" key="1">
    <source>
        <dbReference type="EMBL" id="HIW93423.1"/>
    </source>
</evidence>
<dbReference type="EMBL" id="DXGA01000060">
    <property type="protein sequence ID" value="HIW93423.1"/>
    <property type="molecule type" value="Genomic_DNA"/>
</dbReference>
<accession>A0A9D1RSK1</accession>
<reference evidence="1" key="2">
    <citation type="submission" date="2021-04" db="EMBL/GenBank/DDBJ databases">
        <authorList>
            <person name="Gilroy R."/>
        </authorList>
    </citation>
    <scope>NUCLEOTIDE SEQUENCE</scope>
    <source>
        <strain evidence="1">ChiGjej6B6-1540</strain>
    </source>
</reference>
<dbReference type="Proteomes" id="UP000824192">
    <property type="component" value="Unassembled WGS sequence"/>
</dbReference>
<sequence>MKIRTDFVTNSSSSSFAVIHMESREIARLLEKYRNADIPWTTDFTVEGDRIHIENSDDLFCPKVPKNVGDVLDALLALLAEVELDDTGMSDFPEGYVYHQDQIALLQEAAANRQKLTDSIQTVDWLTGIADWGNEDEDDEGETFQYCYDRKKGISQYSMD</sequence>
<comment type="caution">
    <text evidence="1">The sequence shown here is derived from an EMBL/GenBank/DDBJ whole genome shotgun (WGS) entry which is preliminary data.</text>
</comment>
<dbReference type="AlphaFoldDB" id="A0A9D1RSK1"/>
<name>A0A9D1RSK1_9FIRM</name>